<dbReference type="EMBL" id="JASCZI010121246">
    <property type="protein sequence ID" value="MED6160787.1"/>
    <property type="molecule type" value="Genomic_DNA"/>
</dbReference>
<accession>A0ABU6UHL1</accession>
<feature type="region of interest" description="Disordered" evidence="1">
    <location>
        <begin position="59"/>
        <end position="78"/>
    </location>
</feature>
<comment type="caution">
    <text evidence="2">The sequence shown here is derived from an EMBL/GenBank/DDBJ whole genome shotgun (WGS) entry which is preliminary data.</text>
</comment>
<reference evidence="2 3" key="1">
    <citation type="journal article" date="2023" name="Plants (Basel)">
        <title>Bridging the Gap: Combining Genomics and Transcriptomics Approaches to Understand Stylosanthes scabra, an Orphan Legume from the Brazilian Caatinga.</title>
        <authorList>
            <person name="Ferreira-Neto J.R.C."/>
            <person name="da Silva M.D."/>
            <person name="Binneck E."/>
            <person name="de Melo N.F."/>
            <person name="da Silva R.H."/>
            <person name="de Melo A.L.T.M."/>
            <person name="Pandolfi V."/>
            <person name="Bustamante F.O."/>
            <person name="Brasileiro-Vidal A.C."/>
            <person name="Benko-Iseppon A.M."/>
        </authorList>
    </citation>
    <scope>NUCLEOTIDE SEQUENCE [LARGE SCALE GENOMIC DNA]</scope>
    <source>
        <tissue evidence="2">Leaves</tissue>
    </source>
</reference>
<organism evidence="2 3">
    <name type="scientific">Stylosanthes scabra</name>
    <dbReference type="NCBI Taxonomy" id="79078"/>
    <lineage>
        <taxon>Eukaryota</taxon>
        <taxon>Viridiplantae</taxon>
        <taxon>Streptophyta</taxon>
        <taxon>Embryophyta</taxon>
        <taxon>Tracheophyta</taxon>
        <taxon>Spermatophyta</taxon>
        <taxon>Magnoliopsida</taxon>
        <taxon>eudicotyledons</taxon>
        <taxon>Gunneridae</taxon>
        <taxon>Pentapetalae</taxon>
        <taxon>rosids</taxon>
        <taxon>fabids</taxon>
        <taxon>Fabales</taxon>
        <taxon>Fabaceae</taxon>
        <taxon>Papilionoideae</taxon>
        <taxon>50 kb inversion clade</taxon>
        <taxon>dalbergioids sensu lato</taxon>
        <taxon>Dalbergieae</taxon>
        <taxon>Pterocarpus clade</taxon>
        <taxon>Stylosanthes</taxon>
    </lineage>
</organism>
<gene>
    <name evidence="2" type="ORF">PIB30_054576</name>
</gene>
<evidence type="ECO:0000313" key="3">
    <source>
        <dbReference type="Proteomes" id="UP001341840"/>
    </source>
</evidence>
<evidence type="ECO:0000313" key="2">
    <source>
        <dbReference type="EMBL" id="MED6160787.1"/>
    </source>
</evidence>
<evidence type="ECO:0000256" key="1">
    <source>
        <dbReference type="SAM" id="MobiDB-lite"/>
    </source>
</evidence>
<proteinExistence type="predicted"/>
<sequence>MIDVPLLLKIDKDTGNVRSRFDSLPSAFNVCLIPPSSKRSKKKRKGFLSNVFQKKEAKPEEESEQEFEEVSKNESEGETKVSMLHSIVDGLGFLCLHLCLYYCCI</sequence>
<name>A0ABU6UHL1_9FABA</name>
<feature type="compositionally biased region" description="Basic and acidic residues" evidence="1">
    <location>
        <begin position="69"/>
        <end position="78"/>
    </location>
</feature>
<protein>
    <submittedName>
        <fullName evidence="2">Uncharacterized protein</fullName>
    </submittedName>
</protein>
<dbReference type="Proteomes" id="UP001341840">
    <property type="component" value="Unassembled WGS sequence"/>
</dbReference>
<keyword evidence="3" id="KW-1185">Reference proteome</keyword>